<dbReference type="InterPro" id="IPR028090">
    <property type="entry name" value="JAB_dom_prok"/>
</dbReference>
<dbReference type="GO" id="GO:0008237">
    <property type="term" value="F:metallopeptidase activity"/>
    <property type="evidence" value="ECO:0007669"/>
    <property type="project" value="UniProtKB-KW"/>
</dbReference>
<dbReference type="Proteomes" id="UP000316603">
    <property type="component" value="Unassembled WGS sequence"/>
</dbReference>
<accession>A0A561TQ22</accession>
<evidence type="ECO:0000256" key="5">
    <source>
        <dbReference type="ARBA" id="ARBA00023049"/>
    </source>
</evidence>
<reference evidence="7 8" key="1">
    <citation type="submission" date="2019-06" db="EMBL/GenBank/DDBJ databases">
        <title>Sequencing the genomes of 1000 actinobacteria strains.</title>
        <authorList>
            <person name="Klenk H.-P."/>
        </authorList>
    </citation>
    <scope>NUCLEOTIDE SEQUENCE [LARGE SCALE GENOMIC DNA]</scope>
    <source>
        <strain evidence="7 8">DSM 41695</strain>
    </source>
</reference>
<evidence type="ECO:0000256" key="2">
    <source>
        <dbReference type="ARBA" id="ARBA00022723"/>
    </source>
</evidence>
<proteinExistence type="predicted"/>
<dbReference type="EMBL" id="VIWV01000001">
    <property type="protein sequence ID" value="TWF89203.1"/>
    <property type="molecule type" value="Genomic_DNA"/>
</dbReference>
<name>A0A561TQ22_9ACTN</name>
<protein>
    <submittedName>
        <fullName evidence="7">JAB domain-containing protein similar to deubiquitination enzymes</fullName>
    </submittedName>
</protein>
<dbReference type="GO" id="GO:0046872">
    <property type="term" value="F:metal ion binding"/>
    <property type="evidence" value="ECO:0007669"/>
    <property type="project" value="UniProtKB-KW"/>
</dbReference>
<evidence type="ECO:0000256" key="4">
    <source>
        <dbReference type="ARBA" id="ARBA00022833"/>
    </source>
</evidence>
<evidence type="ECO:0000256" key="3">
    <source>
        <dbReference type="ARBA" id="ARBA00022801"/>
    </source>
</evidence>
<evidence type="ECO:0000313" key="8">
    <source>
        <dbReference type="Proteomes" id="UP000316603"/>
    </source>
</evidence>
<dbReference type="GO" id="GO:0006508">
    <property type="term" value="P:proteolysis"/>
    <property type="evidence" value="ECO:0007669"/>
    <property type="project" value="UniProtKB-KW"/>
</dbReference>
<comment type="caution">
    <text evidence="7">The sequence shown here is derived from an EMBL/GenBank/DDBJ whole genome shotgun (WGS) entry which is preliminary data.</text>
</comment>
<organism evidence="7 8">
    <name type="scientific">Streptomyces capillispiralis</name>
    <dbReference type="NCBI Taxonomy" id="68182"/>
    <lineage>
        <taxon>Bacteria</taxon>
        <taxon>Bacillati</taxon>
        <taxon>Actinomycetota</taxon>
        <taxon>Actinomycetes</taxon>
        <taxon>Kitasatosporales</taxon>
        <taxon>Streptomycetaceae</taxon>
        <taxon>Streptomyces</taxon>
    </lineage>
</organism>
<evidence type="ECO:0000313" key="7">
    <source>
        <dbReference type="EMBL" id="TWF89203.1"/>
    </source>
</evidence>
<feature type="domain" description="JAB" evidence="6">
    <location>
        <begin position="21"/>
        <end position="91"/>
    </location>
</feature>
<keyword evidence="4" id="KW-0862">Zinc</keyword>
<dbReference type="Pfam" id="PF14464">
    <property type="entry name" value="Prok-JAB"/>
    <property type="match status" value="1"/>
</dbReference>
<gene>
    <name evidence="7" type="ORF">FHX78_116245</name>
</gene>
<keyword evidence="1" id="KW-0645">Protease</keyword>
<evidence type="ECO:0000259" key="6">
    <source>
        <dbReference type="Pfam" id="PF14464"/>
    </source>
</evidence>
<dbReference type="AlphaFoldDB" id="A0A561TQ22"/>
<keyword evidence="8" id="KW-1185">Reference proteome</keyword>
<keyword evidence="3" id="KW-0378">Hydrolase</keyword>
<keyword evidence="5" id="KW-0482">Metalloprotease</keyword>
<keyword evidence="2" id="KW-0479">Metal-binding</keyword>
<sequence length="118" mass="13256">MLGWWEDDAIVARYAIEVPDPDATTSSWTRADHRAQDALDRALADLDHPWLGYVGDWHTHPARCGPSSQDEQSICNASRGYSQPLLLLVRCNDDTFEARSADQGHLHPLTIHHQSDGR</sequence>
<evidence type="ECO:0000256" key="1">
    <source>
        <dbReference type="ARBA" id="ARBA00022670"/>
    </source>
</evidence>